<gene>
    <name evidence="2" type="ORF">GRI58_06985</name>
</gene>
<keyword evidence="1" id="KW-0472">Membrane</keyword>
<name>A0A845AFZ9_9SPHN</name>
<dbReference type="EMBL" id="WTYA01000004">
    <property type="protein sequence ID" value="MXP28564.1"/>
    <property type="molecule type" value="Genomic_DNA"/>
</dbReference>
<dbReference type="Proteomes" id="UP000439780">
    <property type="component" value="Unassembled WGS sequence"/>
</dbReference>
<protein>
    <submittedName>
        <fullName evidence="2">Uncharacterized protein</fullName>
    </submittedName>
</protein>
<sequence>MSVVTILVTLVLAFLAWKVVTGIIKFGLIALIVGAAIWVMAAHGSYS</sequence>
<proteinExistence type="predicted"/>
<organism evidence="2 3">
    <name type="scientific">Qipengyuania algicida</name>
    <dbReference type="NCBI Taxonomy" id="1836209"/>
    <lineage>
        <taxon>Bacteria</taxon>
        <taxon>Pseudomonadati</taxon>
        <taxon>Pseudomonadota</taxon>
        <taxon>Alphaproteobacteria</taxon>
        <taxon>Sphingomonadales</taxon>
        <taxon>Erythrobacteraceae</taxon>
        <taxon>Qipengyuania</taxon>
    </lineage>
</organism>
<keyword evidence="1" id="KW-0812">Transmembrane</keyword>
<dbReference type="RefSeq" id="WP_160752857.1">
    <property type="nucleotide sequence ID" value="NZ_WTYA01000004.1"/>
</dbReference>
<accession>A0A845AFZ9</accession>
<keyword evidence="1" id="KW-1133">Transmembrane helix</keyword>
<dbReference type="AlphaFoldDB" id="A0A845AFZ9"/>
<evidence type="ECO:0000313" key="3">
    <source>
        <dbReference type="Proteomes" id="UP000439780"/>
    </source>
</evidence>
<evidence type="ECO:0000256" key="1">
    <source>
        <dbReference type="SAM" id="Phobius"/>
    </source>
</evidence>
<feature type="transmembrane region" description="Helical" evidence="1">
    <location>
        <begin position="28"/>
        <end position="46"/>
    </location>
</feature>
<keyword evidence="3" id="KW-1185">Reference proteome</keyword>
<evidence type="ECO:0000313" key="2">
    <source>
        <dbReference type="EMBL" id="MXP28564.1"/>
    </source>
</evidence>
<comment type="caution">
    <text evidence="2">The sequence shown here is derived from an EMBL/GenBank/DDBJ whole genome shotgun (WGS) entry which is preliminary data.</text>
</comment>
<reference evidence="2 3" key="1">
    <citation type="submission" date="2019-12" db="EMBL/GenBank/DDBJ databases">
        <title>Genomic-based taxomic classification of the family Erythrobacteraceae.</title>
        <authorList>
            <person name="Xu L."/>
        </authorList>
    </citation>
    <scope>NUCLEOTIDE SEQUENCE [LARGE SCALE GENOMIC DNA]</scope>
    <source>
        <strain evidence="2 3">KEMB 9005-328</strain>
    </source>
</reference>